<comment type="catalytic activity">
    <reaction evidence="3">
        <text>L-methionyl-[protein] + [thioredoxin]-disulfide + H2O = L-methionyl-(R)-S-oxide-[protein] + [thioredoxin]-dithiol</text>
        <dbReference type="Rhea" id="RHEA:24164"/>
        <dbReference type="Rhea" id="RHEA-COMP:10698"/>
        <dbReference type="Rhea" id="RHEA-COMP:10700"/>
        <dbReference type="Rhea" id="RHEA-COMP:12313"/>
        <dbReference type="Rhea" id="RHEA-COMP:12314"/>
        <dbReference type="ChEBI" id="CHEBI:15377"/>
        <dbReference type="ChEBI" id="CHEBI:16044"/>
        <dbReference type="ChEBI" id="CHEBI:29950"/>
        <dbReference type="ChEBI" id="CHEBI:45764"/>
        <dbReference type="ChEBI" id="CHEBI:50058"/>
        <dbReference type="EC" id="1.8.4.12"/>
    </reaction>
</comment>
<dbReference type="STRING" id="1720063.SAMN05216217_10976"/>
<gene>
    <name evidence="6" type="ORF">SAMN05216217_10976</name>
</gene>
<sequence>MHRRHLLTTLIAAASLPLLGRQLLASTVEHKTVTDFTPLDHPHDYWRDKVSPEAWRVLFEEATERAGSSPLDKLYEDGTYVCAACHLPLFRSEDKYDSGTGWPSFTQAIPGSMGTKRDFKLVWPRTEYHCIRCGGHQGHVFNDGPQPTGQRWCNNGVALRFVPATENLPALRG</sequence>
<reference evidence="7" key="1">
    <citation type="submission" date="2016-10" db="EMBL/GenBank/DDBJ databases">
        <authorList>
            <person name="Varghese N."/>
            <person name="Submissions S."/>
        </authorList>
    </citation>
    <scope>NUCLEOTIDE SEQUENCE [LARGE SCALE GENOMIC DNA]</scope>
    <source>
        <strain evidence="7">DSM 24213</strain>
    </source>
</reference>
<feature type="chain" id="PRO_5017481790" description="peptide-methionine (R)-S-oxide reductase" evidence="4">
    <location>
        <begin position="26"/>
        <end position="173"/>
    </location>
</feature>
<dbReference type="EMBL" id="FOUI01000009">
    <property type="protein sequence ID" value="SFM61071.1"/>
    <property type="molecule type" value="Genomic_DNA"/>
</dbReference>
<dbReference type="OrthoDB" id="9785497at2"/>
<dbReference type="Pfam" id="PF01641">
    <property type="entry name" value="SelR"/>
    <property type="match status" value="1"/>
</dbReference>
<protein>
    <recommendedName>
        <fullName evidence="1">peptide-methionine (R)-S-oxide reductase</fullName>
        <ecNumber evidence="1">1.8.4.12</ecNumber>
    </recommendedName>
</protein>
<evidence type="ECO:0000259" key="5">
    <source>
        <dbReference type="PROSITE" id="PS51790"/>
    </source>
</evidence>
<dbReference type="SUPFAM" id="SSF51316">
    <property type="entry name" value="Mss4-like"/>
    <property type="match status" value="1"/>
</dbReference>
<evidence type="ECO:0000256" key="4">
    <source>
        <dbReference type="SAM" id="SignalP"/>
    </source>
</evidence>
<dbReference type="InterPro" id="IPR028427">
    <property type="entry name" value="Met_Sox_Rdtase_MsrB"/>
</dbReference>
<dbReference type="InterPro" id="IPR011057">
    <property type="entry name" value="Mss4-like_sf"/>
</dbReference>
<keyword evidence="2" id="KW-0560">Oxidoreductase</keyword>
<accession>A0A1I4S9Q7</accession>
<keyword evidence="4" id="KW-0732">Signal</keyword>
<dbReference type="InterPro" id="IPR002579">
    <property type="entry name" value="Met_Sox_Rdtase_MsrB_dom"/>
</dbReference>
<dbReference type="NCBIfam" id="TIGR00357">
    <property type="entry name" value="peptide-methionine (R)-S-oxide reductase MsrB"/>
    <property type="match status" value="1"/>
</dbReference>
<dbReference type="GO" id="GO:0006979">
    <property type="term" value="P:response to oxidative stress"/>
    <property type="evidence" value="ECO:0007669"/>
    <property type="project" value="InterPro"/>
</dbReference>
<dbReference type="PROSITE" id="PS51790">
    <property type="entry name" value="MSRB"/>
    <property type="match status" value="1"/>
</dbReference>
<dbReference type="Proteomes" id="UP000243629">
    <property type="component" value="Unassembled WGS sequence"/>
</dbReference>
<name>A0A1I4S9Q7_9GAMM</name>
<dbReference type="AlphaFoldDB" id="A0A1I4S9Q7"/>
<feature type="domain" description="MsrB" evidence="5">
    <location>
        <begin position="43"/>
        <end position="164"/>
    </location>
</feature>
<evidence type="ECO:0000313" key="6">
    <source>
        <dbReference type="EMBL" id="SFM61071.1"/>
    </source>
</evidence>
<dbReference type="Gene3D" id="2.170.150.20">
    <property type="entry name" value="Peptide methionine sulfoxide reductase"/>
    <property type="match status" value="1"/>
</dbReference>
<keyword evidence="7" id="KW-1185">Reference proteome</keyword>
<dbReference type="PANTHER" id="PTHR10173">
    <property type="entry name" value="METHIONINE SULFOXIDE REDUCTASE"/>
    <property type="match status" value="1"/>
</dbReference>
<evidence type="ECO:0000256" key="1">
    <source>
        <dbReference type="ARBA" id="ARBA00012499"/>
    </source>
</evidence>
<evidence type="ECO:0000256" key="3">
    <source>
        <dbReference type="ARBA" id="ARBA00048488"/>
    </source>
</evidence>
<dbReference type="GO" id="GO:0030091">
    <property type="term" value="P:protein repair"/>
    <property type="evidence" value="ECO:0007669"/>
    <property type="project" value="InterPro"/>
</dbReference>
<dbReference type="PANTHER" id="PTHR10173:SF57">
    <property type="entry name" value="PEPTIDE-METHIONINE (R)-S-OXIDE REDUCTASE"/>
    <property type="match status" value="1"/>
</dbReference>
<evidence type="ECO:0000313" key="7">
    <source>
        <dbReference type="Proteomes" id="UP000243629"/>
    </source>
</evidence>
<proteinExistence type="predicted"/>
<evidence type="ECO:0000256" key="2">
    <source>
        <dbReference type="ARBA" id="ARBA00023002"/>
    </source>
</evidence>
<feature type="signal peptide" evidence="4">
    <location>
        <begin position="1"/>
        <end position="25"/>
    </location>
</feature>
<dbReference type="GO" id="GO:0033743">
    <property type="term" value="F:peptide-methionine (R)-S-oxide reductase activity"/>
    <property type="evidence" value="ECO:0007669"/>
    <property type="project" value="UniProtKB-EC"/>
</dbReference>
<dbReference type="RefSeq" id="WP_093476121.1">
    <property type="nucleotide sequence ID" value="NZ_FOUI01000009.1"/>
</dbReference>
<dbReference type="EC" id="1.8.4.12" evidence="1"/>
<organism evidence="6 7">
    <name type="scientific">Halopseudomonas yangmingensis</name>
    <dbReference type="NCBI Taxonomy" id="1720063"/>
    <lineage>
        <taxon>Bacteria</taxon>
        <taxon>Pseudomonadati</taxon>
        <taxon>Pseudomonadota</taxon>
        <taxon>Gammaproteobacteria</taxon>
        <taxon>Pseudomonadales</taxon>
        <taxon>Pseudomonadaceae</taxon>
        <taxon>Halopseudomonas</taxon>
    </lineage>
</organism>
<dbReference type="GO" id="GO:0005737">
    <property type="term" value="C:cytoplasm"/>
    <property type="evidence" value="ECO:0007669"/>
    <property type="project" value="TreeGrafter"/>
</dbReference>